<sequence>MVTLCETLLRLTAGGVWLQVAKVVIPEVLIGEVNFGLST</sequence>
<dbReference type="AlphaFoldDB" id="A0AAV3I3A3"/>
<gene>
    <name evidence="1" type="ORF">EC34880_3596</name>
</gene>
<organism evidence="1 2">
    <name type="scientific">Escherichia coli 3.4880</name>
    <dbReference type="NCBI Taxonomy" id="1051347"/>
    <lineage>
        <taxon>Bacteria</taxon>
        <taxon>Pseudomonadati</taxon>
        <taxon>Pseudomonadota</taxon>
        <taxon>Gammaproteobacteria</taxon>
        <taxon>Enterobacterales</taxon>
        <taxon>Enterobacteriaceae</taxon>
        <taxon>Escherichia</taxon>
    </lineage>
</organism>
<accession>A0AAV3I3A3</accession>
<evidence type="ECO:0000313" key="2">
    <source>
        <dbReference type="Proteomes" id="UP000011584"/>
    </source>
</evidence>
<comment type="caution">
    <text evidence="1">The sequence shown here is derived from an EMBL/GenBank/DDBJ whole genome shotgun (WGS) entry which is preliminary data.</text>
</comment>
<dbReference type="EMBL" id="AOET01000102">
    <property type="protein sequence ID" value="ELW31388.1"/>
    <property type="molecule type" value="Genomic_DNA"/>
</dbReference>
<reference evidence="1 2" key="1">
    <citation type="submission" date="2012-11" db="EMBL/GenBank/DDBJ databases">
        <title>Genomic anatomy of Escherichia coli O157:H7 outbreaks.</title>
        <authorList>
            <person name="Tracy H.T."/>
            <person name="Eppinger M."/>
            <person name="Daugherty S."/>
            <person name="Agrawal S."/>
            <person name="Galens K."/>
            <person name="Tallon L."/>
            <person name="Shefchek K."/>
            <person name="Parankush S."/>
            <person name="Cebula T.A."/>
            <person name="Feng P."/>
            <person name="Soderlund R."/>
            <person name="Mammel M.K."/>
            <person name="DebRoy C."/>
            <person name="Dudley E.G."/>
            <person name="Tarr P.I."/>
            <person name="Fraser-Liggett C."/>
            <person name="Ravel J."/>
        </authorList>
    </citation>
    <scope>NUCLEOTIDE SEQUENCE [LARGE SCALE GENOMIC DNA]</scope>
    <source>
        <strain evidence="1 2">3.4880</strain>
    </source>
</reference>
<protein>
    <submittedName>
        <fullName evidence="1">Uncharacterized protein</fullName>
    </submittedName>
</protein>
<evidence type="ECO:0000313" key="1">
    <source>
        <dbReference type="EMBL" id="ELW31388.1"/>
    </source>
</evidence>
<proteinExistence type="predicted"/>
<dbReference type="Proteomes" id="UP000011584">
    <property type="component" value="Unassembled WGS sequence"/>
</dbReference>
<name>A0AAV3I3A3_ECOLX</name>